<feature type="domain" description="ChrR-like cupin" evidence="2">
    <location>
        <begin position="38"/>
        <end position="106"/>
    </location>
</feature>
<protein>
    <recommendedName>
        <fullName evidence="2">ChrR-like cupin domain-containing protein</fullName>
    </recommendedName>
</protein>
<keyword evidence="4" id="KW-1185">Reference proteome</keyword>
<dbReference type="Proteomes" id="UP000321058">
    <property type="component" value="Unassembled WGS sequence"/>
</dbReference>
<evidence type="ECO:0000313" key="3">
    <source>
        <dbReference type="EMBL" id="GEP59588.1"/>
    </source>
</evidence>
<dbReference type="SUPFAM" id="SSF51182">
    <property type="entry name" value="RmlC-like cupins"/>
    <property type="match status" value="1"/>
</dbReference>
<evidence type="ECO:0000313" key="4">
    <source>
        <dbReference type="Proteomes" id="UP000321058"/>
    </source>
</evidence>
<dbReference type="Pfam" id="PF12973">
    <property type="entry name" value="Cupin_7"/>
    <property type="match status" value="1"/>
</dbReference>
<feature type="region of interest" description="Disordered" evidence="1">
    <location>
        <begin position="115"/>
        <end position="137"/>
    </location>
</feature>
<organism evidence="3 4">
    <name type="scientific">Reyranella soli</name>
    <dbReference type="NCBI Taxonomy" id="1230389"/>
    <lineage>
        <taxon>Bacteria</taxon>
        <taxon>Pseudomonadati</taxon>
        <taxon>Pseudomonadota</taxon>
        <taxon>Alphaproteobacteria</taxon>
        <taxon>Hyphomicrobiales</taxon>
        <taxon>Reyranellaceae</taxon>
        <taxon>Reyranella</taxon>
    </lineage>
</organism>
<gene>
    <name evidence="3" type="ORF">RSO01_67540</name>
</gene>
<dbReference type="AlphaFoldDB" id="A0A512NKX1"/>
<feature type="compositionally biased region" description="Basic and acidic residues" evidence="1">
    <location>
        <begin position="128"/>
        <end position="137"/>
    </location>
</feature>
<comment type="caution">
    <text evidence="3">The sequence shown here is derived from an EMBL/GenBank/DDBJ whole genome shotgun (WGS) entry which is preliminary data.</text>
</comment>
<proteinExistence type="predicted"/>
<evidence type="ECO:0000256" key="1">
    <source>
        <dbReference type="SAM" id="MobiDB-lite"/>
    </source>
</evidence>
<dbReference type="RefSeq" id="WP_147154963.1">
    <property type="nucleotide sequence ID" value="NZ_BKAJ01000134.1"/>
</dbReference>
<dbReference type="EMBL" id="BKAJ01000134">
    <property type="protein sequence ID" value="GEP59588.1"/>
    <property type="molecule type" value="Genomic_DNA"/>
</dbReference>
<dbReference type="InterPro" id="IPR011051">
    <property type="entry name" value="RmlC_Cupin_sf"/>
</dbReference>
<reference evidence="3 4" key="1">
    <citation type="submission" date="2019-07" db="EMBL/GenBank/DDBJ databases">
        <title>Whole genome shotgun sequence of Reyranella soli NBRC 108950.</title>
        <authorList>
            <person name="Hosoyama A."/>
            <person name="Uohara A."/>
            <person name="Ohji S."/>
            <person name="Ichikawa N."/>
        </authorList>
    </citation>
    <scope>NUCLEOTIDE SEQUENCE [LARGE SCALE GENOMIC DNA]</scope>
    <source>
        <strain evidence="3 4">NBRC 108950</strain>
    </source>
</reference>
<accession>A0A512NKX1</accession>
<dbReference type="InterPro" id="IPR014710">
    <property type="entry name" value="RmlC-like_jellyroll"/>
</dbReference>
<sequence>MTHNAPEFRHPDEMEWEMGRFRNVTKFLFHPTPERPTVPNVGFLRYEPGAGFPLHKHDFAQVWYIIEGEFQMGQRKYGPGTLVYMEDPHFEDEMRTETGGTVLFVQYPGPTTGGRPIYEGRMNLEQAPRPEDLDLEH</sequence>
<dbReference type="Gene3D" id="2.60.120.10">
    <property type="entry name" value="Jelly Rolls"/>
    <property type="match status" value="1"/>
</dbReference>
<evidence type="ECO:0000259" key="2">
    <source>
        <dbReference type="Pfam" id="PF12973"/>
    </source>
</evidence>
<dbReference type="OrthoDB" id="7354617at2"/>
<dbReference type="InterPro" id="IPR025979">
    <property type="entry name" value="ChrR-like_cupin_dom"/>
</dbReference>
<name>A0A512NKX1_9HYPH</name>